<evidence type="ECO:0000313" key="2">
    <source>
        <dbReference type="EMBL" id="GAA4852573.1"/>
    </source>
</evidence>
<comment type="caution">
    <text evidence="2">The sequence shown here is derived from an EMBL/GenBank/DDBJ whole genome shotgun (WGS) entry which is preliminary data.</text>
</comment>
<name>A0ABP9DNB8_9BACT</name>
<dbReference type="Pfam" id="PF15567">
    <property type="entry name" value="Imm35"/>
    <property type="match status" value="1"/>
</dbReference>
<protein>
    <recommendedName>
        <fullName evidence="1">Immunity protein 35 domain-containing protein</fullName>
    </recommendedName>
</protein>
<evidence type="ECO:0000313" key="3">
    <source>
        <dbReference type="Proteomes" id="UP001500298"/>
    </source>
</evidence>
<evidence type="ECO:0000259" key="1">
    <source>
        <dbReference type="Pfam" id="PF15567"/>
    </source>
</evidence>
<organism evidence="2 3">
    <name type="scientific">Algivirga pacifica</name>
    <dbReference type="NCBI Taxonomy" id="1162670"/>
    <lineage>
        <taxon>Bacteria</taxon>
        <taxon>Pseudomonadati</taxon>
        <taxon>Bacteroidota</taxon>
        <taxon>Cytophagia</taxon>
        <taxon>Cytophagales</taxon>
        <taxon>Flammeovirgaceae</taxon>
        <taxon>Algivirga</taxon>
    </lineage>
</organism>
<dbReference type="EMBL" id="BAABJX010000074">
    <property type="protein sequence ID" value="GAA4852573.1"/>
    <property type="molecule type" value="Genomic_DNA"/>
</dbReference>
<reference evidence="3" key="1">
    <citation type="journal article" date="2019" name="Int. J. Syst. Evol. Microbiol.">
        <title>The Global Catalogue of Microorganisms (GCM) 10K type strain sequencing project: providing services to taxonomists for standard genome sequencing and annotation.</title>
        <authorList>
            <consortium name="The Broad Institute Genomics Platform"/>
            <consortium name="The Broad Institute Genome Sequencing Center for Infectious Disease"/>
            <person name="Wu L."/>
            <person name="Ma J."/>
        </authorList>
    </citation>
    <scope>NUCLEOTIDE SEQUENCE [LARGE SCALE GENOMIC DNA]</scope>
    <source>
        <strain evidence="3">JCM 18326</strain>
    </source>
</reference>
<proteinExistence type="predicted"/>
<gene>
    <name evidence="2" type="ORF">GCM10023331_41270</name>
</gene>
<dbReference type="InterPro" id="IPR029082">
    <property type="entry name" value="Imm35"/>
</dbReference>
<dbReference type="Proteomes" id="UP001500298">
    <property type="component" value="Unassembled WGS sequence"/>
</dbReference>
<keyword evidence="3" id="KW-1185">Reference proteome</keyword>
<dbReference type="RefSeq" id="WP_345375330.1">
    <property type="nucleotide sequence ID" value="NZ_BAABJX010000074.1"/>
</dbReference>
<accession>A0ABP9DNB8</accession>
<sequence length="103" mass="12266">MDYTVIELILKEYLNSLSERLKNKIIIDKDYTWETSEYFIIGYNSESFLNNGNISDALVGNYPIVIDKSTKHTYQLINYEDDFEKYTIDELIDKNIIEKFPYD</sequence>
<feature type="domain" description="Immunity protein 35" evidence="1">
    <location>
        <begin position="12"/>
        <end position="74"/>
    </location>
</feature>